<name>A0AAV4SJF4_CAEEX</name>
<accession>A0AAV4SJF4</accession>
<evidence type="ECO:0000313" key="2">
    <source>
        <dbReference type="EMBL" id="GIY31893.1"/>
    </source>
</evidence>
<feature type="compositionally biased region" description="Polar residues" evidence="1">
    <location>
        <begin position="68"/>
        <end position="95"/>
    </location>
</feature>
<comment type="caution">
    <text evidence="2">The sequence shown here is derived from an EMBL/GenBank/DDBJ whole genome shotgun (WGS) entry which is preliminary data.</text>
</comment>
<dbReference type="AlphaFoldDB" id="A0AAV4SJF4"/>
<feature type="compositionally biased region" description="Basic and acidic residues" evidence="1">
    <location>
        <begin position="143"/>
        <end position="158"/>
    </location>
</feature>
<feature type="region of interest" description="Disordered" evidence="1">
    <location>
        <begin position="1"/>
        <end position="35"/>
    </location>
</feature>
<feature type="compositionally biased region" description="Polar residues" evidence="1">
    <location>
        <begin position="120"/>
        <end position="133"/>
    </location>
</feature>
<organism evidence="2 3">
    <name type="scientific">Caerostris extrusa</name>
    <name type="common">Bark spider</name>
    <name type="synonym">Caerostris bankana</name>
    <dbReference type="NCBI Taxonomy" id="172846"/>
    <lineage>
        <taxon>Eukaryota</taxon>
        <taxon>Metazoa</taxon>
        <taxon>Ecdysozoa</taxon>
        <taxon>Arthropoda</taxon>
        <taxon>Chelicerata</taxon>
        <taxon>Arachnida</taxon>
        <taxon>Araneae</taxon>
        <taxon>Araneomorphae</taxon>
        <taxon>Entelegynae</taxon>
        <taxon>Araneoidea</taxon>
        <taxon>Araneidae</taxon>
        <taxon>Caerostris</taxon>
    </lineage>
</organism>
<sequence length="255" mass="28298">MNDSSTQYNSKTVSQETLKPDNKINASTDTSKARATESIFGSDVLENPHLAKRSLMYYTDDGSNINISVSSPEKQNNNNYKSQCSSSNVESVETPSNLLNNNNKKNSDSVNIFTIDLPNSDVSDPNNQDLKQNKTAKARKSKSLSDLEPPSKKMKEGLDSSSKSSSTHMYQNGEEIERKSVPTPQSNMLCEERQVSSESNVSENDHSGIDSLGHFGNQIHLTDNNCKTPTSVDAIFSLTPMLGDIYKRCFSWHWN</sequence>
<dbReference type="Proteomes" id="UP001054945">
    <property type="component" value="Unassembled WGS sequence"/>
</dbReference>
<proteinExistence type="predicted"/>
<evidence type="ECO:0000256" key="1">
    <source>
        <dbReference type="SAM" id="MobiDB-lite"/>
    </source>
</evidence>
<keyword evidence="3" id="KW-1185">Reference proteome</keyword>
<reference evidence="2 3" key="1">
    <citation type="submission" date="2021-06" db="EMBL/GenBank/DDBJ databases">
        <title>Caerostris extrusa draft genome.</title>
        <authorList>
            <person name="Kono N."/>
            <person name="Arakawa K."/>
        </authorList>
    </citation>
    <scope>NUCLEOTIDE SEQUENCE [LARGE SCALE GENOMIC DNA]</scope>
</reference>
<gene>
    <name evidence="2" type="primary">AVEN_82006_1</name>
    <name evidence="2" type="ORF">CEXT_368511</name>
</gene>
<evidence type="ECO:0000313" key="3">
    <source>
        <dbReference type="Proteomes" id="UP001054945"/>
    </source>
</evidence>
<feature type="region of interest" description="Disordered" evidence="1">
    <location>
        <begin position="68"/>
        <end position="186"/>
    </location>
</feature>
<feature type="compositionally biased region" description="Polar residues" evidence="1">
    <location>
        <begin position="1"/>
        <end position="17"/>
    </location>
</feature>
<dbReference type="EMBL" id="BPLR01009431">
    <property type="protein sequence ID" value="GIY31893.1"/>
    <property type="molecule type" value="Genomic_DNA"/>
</dbReference>
<protein>
    <submittedName>
        <fullName evidence="2">BHLH domain-containing protein</fullName>
    </submittedName>
</protein>